<evidence type="ECO:0000313" key="4">
    <source>
        <dbReference type="WBParaSite" id="Bm14276.1"/>
    </source>
</evidence>
<reference evidence="1" key="2">
    <citation type="submission" date="2012-12" db="EMBL/GenBank/DDBJ databases">
        <authorList>
            <person name="Gao Y.W."/>
            <person name="Fan S.T."/>
            <person name="Sun H.T."/>
            <person name="Wang Z."/>
            <person name="Gao X.L."/>
            <person name="Li Y.G."/>
            <person name="Wang T.C."/>
            <person name="Zhang K."/>
            <person name="Xu W.W."/>
            <person name="Yu Z.J."/>
            <person name="Xia X.Z."/>
        </authorList>
    </citation>
    <scope>NUCLEOTIDE SEQUENCE</scope>
    <source>
        <strain evidence="1">FR3</strain>
    </source>
</reference>
<evidence type="ECO:0000313" key="5">
    <source>
        <dbReference type="WormBase" id="Bm14276"/>
    </source>
</evidence>
<reference evidence="2" key="3">
    <citation type="submission" date="2019-04" db="EMBL/GenBank/DDBJ databases">
        <authorList>
            <person name="Howe K."/>
            <person name="Paulini M."/>
            <person name="Williams G."/>
        </authorList>
    </citation>
    <scope>NUCLEOTIDE SEQUENCE [LARGE SCALE GENOMIC DNA]</scope>
    <source>
        <strain evidence="2">FR3</strain>
    </source>
</reference>
<keyword evidence="3" id="KW-1185">Reference proteome</keyword>
<evidence type="ECO:0000313" key="1">
    <source>
        <dbReference type="EMBL" id="CDQ00181.1"/>
    </source>
</evidence>
<protein>
    <submittedName>
        <fullName evidence="1 4">Bm14276</fullName>
    </submittedName>
</protein>
<dbReference type="EMBL" id="LN857013">
    <property type="protein sequence ID" value="CDQ00181.1"/>
    <property type="molecule type" value="Genomic_DNA"/>
</dbReference>
<gene>
    <name evidence="1 4 5" type="ORF">Bm14276</name>
    <name evidence="2" type="ORF">BM_BM14276</name>
    <name evidence="1" type="ORF">BM_Bm14276</name>
</gene>
<accession>A0A0J9Y1C1</accession>
<reference evidence="1 3" key="1">
    <citation type="journal article" date="2007" name="Science">
        <title>Draft genome of the filarial nematode parasite Brugia malayi.</title>
        <authorList>
            <person name="Ghedin E."/>
            <person name="Wang S."/>
            <person name="Spiro D."/>
            <person name="Caler E."/>
            <person name="Zhao Q."/>
            <person name="Crabtree J."/>
            <person name="Allen J.E."/>
            <person name="Delcher A.L."/>
            <person name="Guiliano D.B."/>
            <person name="Miranda-Saavedra D."/>
            <person name="Angiuoli S.V."/>
            <person name="Creasy T."/>
            <person name="Amedeo P."/>
            <person name="Haas B."/>
            <person name="El-Sayed N.M."/>
            <person name="Wortman J.R."/>
            <person name="Feldblyum T."/>
            <person name="Tallon L."/>
            <person name="Schatz M."/>
            <person name="Shumway M."/>
            <person name="Koo H."/>
            <person name="Salzberg S.L."/>
            <person name="Schobel S."/>
            <person name="Pertea M."/>
            <person name="Pop M."/>
            <person name="White O."/>
            <person name="Barton G.J."/>
            <person name="Carlow C.K."/>
            <person name="Crawford M.J."/>
            <person name="Daub J."/>
            <person name="Dimmic M.W."/>
            <person name="Estes C.F."/>
            <person name="Foster J.M."/>
            <person name="Ganatra M."/>
            <person name="Gregory W.F."/>
            <person name="Johnson N.M."/>
            <person name="Jin J."/>
            <person name="Komuniecki R."/>
            <person name="Korf I."/>
            <person name="Kumar S."/>
            <person name="Laney S."/>
            <person name="Li B.W."/>
            <person name="Li W."/>
            <person name="Lindblom T.H."/>
            <person name="Lustigman S."/>
            <person name="Ma D."/>
            <person name="Maina C.V."/>
            <person name="Martin D.M."/>
            <person name="McCarter J.P."/>
            <person name="McReynolds L."/>
            <person name="Mitreva M."/>
            <person name="Nutman T.B."/>
            <person name="Parkinson J."/>
            <person name="Peregrin-Alvarez J.M."/>
            <person name="Poole C."/>
            <person name="Ren Q."/>
            <person name="Saunders L."/>
            <person name="Sluder A.E."/>
            <person name="Smith K."/>
            <person name="Stanke M."/>
            <person name="Unnasch T.R."/>
            <person name="Ware J."/>
            <person name="Wei A.D."/>
            <person name="Weil G."/>
            <person name="Williams D.J."/>
            <person name="Zhang Y."/>
            <person name="Williams S.A."/>
            <person name="Fraser-Liggett C."/>
            <person name="Slatko B."/>
            <person name="Blaxter M.L."/>
            <person name="Scott A.L."/>
        </authorList>
    </citation>
    <scope>NUCLEOTIDE SEQUENCE</scope>
    <source>
        <strain evidence="1 3">FR3</strain>
    </source>
</reference>
<evidence type="ECO:0000313" key="2">
    <source>
        <dbReference type="EMBL" id="VIO91027.1"/>
    </source>
</evidence>
<dbReference type="GeneID" id="66058028"/>
<reference evidence="4" key="4">
    <citation type="submission" date="2019-12" db="UniProtKB">
        <authorList>
            <consortium name="WormBaseParasite"/>
        </authorList>
    </citation>
    <scope>IDENTIFICATION</scope>
</reference>
<dbReference type="CTD" id="66058028"/>
<dbReference type="EMBL" id="CAAKNF010000192">
    <property type="protein sequence ID" value="VIO91027.1"/>
    <property type="molecule type" value="Genomic_DNA"/>
</dbReference>
<accession>A0A4E9F2T8</accession>
<proteinExistence type="predicted"/>
<dbReference type="Proteomes" id="UP000006672">
    <property type="component" value="Unassembled WGS sequence"/>
</dbReference>
<name>A0A0J9Y1C1_BRUMA</name>
<dbReference type="RefSeq" id="XP_042932658.1">
    <property type="nucleotide sequence ID" value="XM_043076724.1"/>
</dbReference>
<organism evidence="1">
    <name type="scientific">Brugia malayi</name>
    <name type="common">Filarial nematode worm</name>
    <dbReference type="NCBI Taxonomy" id="6279"/>
    <lineage>
        <taxon>Eukaryota</taxon>
        <taxon>Metazoa</taxon>
        <taxon>Ecdysozoa</taxon>
        <taxon>Nematoda</taxon>
        <taxon>Chromadorea</taxon>
        <taxon>Rhabditida</taxon>
        <taxon>Spirurina</taxon>
        <taxon>Spiruromorpha</taxon>
        <taxon>Filarioidea</taxon>
        <taxon>Onchocercidae</taxon>
        <taxon>Brugia</taxon>
    </lineage>
</organism>
<dbReference type="AlphaFoldDB" id="A0A0J9Y1C1"/>
<dbReference type="WBParaSite" id="Bm14276.1">
    <property type="protein sequence ID" value="Bm14276.1"/>
    <property type="gene ID" value="WBGene00234537"/>
</dbReference>
<evidence type="ECO:0000313" key="3">
    <source>
        <dbReference type="Proteomes" id="UP000006672"/>
    </source>
</evidence>
<dbReference type="KEGG" id="bmy:BM_BM14276"/>
<sequence length="57" mass="6769">MQSNIWCSLRSISKTVIFHHDPSRHLNNITKSQERPKKYEEKMMQSQCPSAKRNIPQ</sequence>
<dbReference type="WormBase" id="Bm14276">
    <property type="protein sequence ID" value="BM22538"/>
    <property type="gene ID" value="WBGene00234537"/>
</dbReference>